<dbReference type="Proteomes" id="UP000291343">
    <property type="component" value="Unassembled WGS sequence"/>
</dbReference>
<dbReference type="GO" id="GO:0005737">
    <property type="term" value="C:cytoplasm"/>
    <property type="evidence" value="ECO:0007669"/>
    <property type="project" value="UniProtKB-SubCell"/>
</dbReference>
<dbReference type="Pfam" id="PF10237">
    <property type="entry name" value="N6-adenineMlase"/>
    <property type="match status" value="1"/>
</dbReference>
<dbReference type="OrthoDB" id="431817at2759"/>
<evidence type="ECO:0000256" key="3">
    <source>
        <dbReference type="ARBA" id="ARBA00022603"/>
    </source>
</evidence>
<dbReference type="SMR" id="A0A482WU95"/>
<dbReference type="InterPro" id="IPR041370">
    <property type="entry name" value="Mlase_EEF1AKMT1/ZCCHC4"/>
</dbReference>
<dbReference type="GO" id="GO:0008988">
    <property type="term" value="F:rRNA (adenine-N6-)-methyltransferase activity"/>
    <property type="evidence" value="ECO:0007669"/>
    <property type="project" value="InterPro"/>
</dbReference>
<dbReference type="InterPro" id="IPR037275">
    <property type="entry name" value="Znf_CTCHY_sf"/>
</dbReference>
<dbReference type="AlphaFoldDB" id="A0A482WU95"/>
<dbReference type="PROSITE" id="PS51270">
    <property type="entry name" value="ZF_CTCHY"/>
    <property type="match status" value="1"/>
</dbReference>
<dbReference type="GO" id="GO:0008270">
    <property type="term" value="F:zinc ion binding"/>
    <property type="evidence" value="ECO:0007669"/>
    <property type="project" value="UniProtKB-KW"/>
</dbReference>
<dbReference type="EMBL" id="QKKF02025464">
    <property type="protein sequence ID" value="RZF37038.1"/>
    <property type="molecule type" value="Genomic_DNA"/>
</dbReference>
<dbReference type="GO" id="GO:0005730">
    <property type="term" value="C:nucleolus"/>
    <property type="evidence" value="ECO:0007669"/>
    <property type="project" value="TreeGrafter"/>
</dbReference>
<reference evidence="7 8" key="1">
    <citation type="journal article" date="2017" name="Gigascience">
        <title>Genome sequence of the small brown planthopper, Laodelphax striatellus.</title>
        <authorList>
            <person name="Zhu J."/>
            <person name="Jiang F."/>
            <person name="Wang X."/>
            <person name="Yang P."/>
            <person name="Bao Y."/>
            <person name="Zhao W."/>
            <person name="Wang W."/>
            <person name="Lu H."/>
            <person name="Wang Q."/>
            <person name="Cui N."/>
            <person name="Li J."/>
            <person name="Chen X."/>
            <person name="Luo L."/>
            <person name="Yu J."/>
            <person name="Kang L."/>
            <person name="Cui F."/>
        </authorList>
    </citation>
    <scope>NUCLEOTIDE SEQUENCE [LARGE SCALE GENOMIC DNA]</scope>
    <source>
        <strain evidence="7">Lst14</strain>
    </source>
</reference>
<comment type="caution">
    <text evidence="7">The sequence shown here is derived from an EMBL/GenBank/DDBJ whole genome shotgun (WGS) entry which is preliminary data.</text>
</comment>
<evidence type="ECO:0000313" key="7">
    <source>
        <dbReference type="EMBL" id="RZF37038.1"/>
    </source>
</evidence>
<keyword evidence="5" id="KW-0862">Zinc</keyword>
<dbReference type="SUPFAM" id="SSF161245">
    <property type="entry name" value="Zinc hairpin stack"/>
    <property type="match status" value="1"/>
</dbReference>
<keyword evidence="2" id="KW-0963">Cytoplasm</keyword>
<dbReference type="InParanoid" id="A0A482WU95"/>
<dbReference type="InterPro" id="IPR017921">
    <property type="entry name" value="Znf_CTCHY"/>
</dbReference>
<evidence type="ECO:0000256" key="2">
    <source>
        <dbReference type="ARBA" id="ARBA00022490"/>
    </source>
</evidence>
<keyword evidence="3" id="KW-0489">Methyltransferase</keyword>
<organism evidence="7 8">
    <name type="scientific">Laodelphax striatellus</name>
    <name type="common">Small brown planthopper</name>
    <name type="synonym">Delphax striatella</name>
    <dbReference type="NCBI Taxonomy" id="195883"/>
    <lineage>
        <taxon>Eukaryota</taxon>
        <taxon>Metazoa</taxon>
        <taxon>Ecdysozoa</taxon>
        <taxon>Arthropoda</taxon>
        <taxon>Hexapoda</taxon>
        <taxon>Insecta</taxon>
        <taxon>Pterygota</taxon>
        <taxon>Neoptera</taxon>
        <taxon>Paraneoptera</taxon>
        <taxon>Hemiptera</taxon>
        <taxon>Auchenorrhyncha</taxon>
        <taxon>Fulgoroidea</taxon>
        <taxon>Delphacidae</taxon>
        <taxon>Criomorphinae</taxon>
        <taxon>Laodelphax</taxon>
    </lineage>
</organism>
<dbReference type="PROSITE" id="PS50216">
    <property type="entry name" value="DHHC"/>
    <property type="match status" value="1"/>
</dbReference>
<evidence type="ECO:0000259" key="6">
    <source>
        <dbReference type="PROSITE" id="PS51270"/>
    </source>
</evidence>
<dbReference type="InterPro" id="IPR039846">
    <property type="entry name" value="ZCCHC4"/>
</dbReference>
<proteinExistence type="predicted"/>
<gene>
    <name evidence="7" type="ORF">LSTR_LSTR004726</name>
</gene>
<comment type="subcellular location">
    <subcellularLocation>
        <location evidence="1">Cytoplasm</location>
    </subcellularLocation>
</comment>
<keyword evidence="4" id="KW-0808">Transferase</keyword>
<dbReference type="PANTHER" id="PTHR13493">
    <property type="entry name" value="ZINC FINGER CCHC DOMAIN-CONTAINING"/>
    <property type="match status" value="1"/>
</dbReference>
<protein>
    <recommendedName>
        <fullName evidence="6">CTCHY-type domain-containing protein</fullName>
    </recommendedName>
</protein>
<feature type="domain" description="CTCHY-type" evidence="6">
    <location>
        <begin position="344"/>
        <end position="408"/>
    </location>
</feature>
<evidence type="ECO:0000256" key="4">
    <source>
        <dbReference type="ARBA" id="ARBA00022679"/>
    </source>
</evidence>
<keyword evidence="5" id="KW-0863">Zinc-finger</keyword>
<sequence length="452" mass="53030">MNNKRTSVKTDNGLIIVCENLESNPHCPHGPTLLYKRMSGGKETRQYYACSSYQNRKDCSFMFSNKTVEERKRQIVIKERKRLFPGDFTELGERLERLKMLKPSERFFCATCSTLIFLEEQNEHTEHILKNDVTDHLLTHPSQLLLLQSDSKREAQFMFSVNAVEVILSGLKALNFNKIICMGTPTIHERIMENKDGMESILLDIDHRYLQFYASGQFCWFNMMNCFPMKGQHTFDRVVDFLHSDNVVVLMDPPFSARSEPLAYTLTKLDSIYQQQMRENPLPVVWIFPYFKEKDIVSARPDMVMLDYDVKYTNHKKFNESDKTSVIRIFTNQDASKFALPDSEGYRFCKKCNRWVSKHNKHCDKCKICPSKNGQPYKHCDICGRCIKQSWQHCYECNRCALLKHPCHLWQTRIVQKQEKTVVKDAIKRKPTMKISKAAKKRMKPNERSKPI</sequence>
<accession>A0A482WU95</accession>
<dbReference type="STRING" id="195883.A0A482WU95"/>
<evidence type="ECO:0000256" key="5">
    <source>
        <dbReference type="PROSITE-ProRule" id="PRU00965"/>
    </source>
</evidence>
<keyword evidence="8" id="KW-1185">Reference proteome</keyword>
<evidence type="ECO:0000313" key="8">
    <source>
        <dbReference type="Proteomes" id="UP000291343"/>
    </source>
</evidence>
<keyword evidence="5" id="KW-0479">Metal-binding</keyword>
<evidence type="ECO:0000256" key="1">
    <source>
        <dbReference type="ARBA" id="ARBA00004496"/>
    </source>
</evidence>
<dbReference type="FunCoup" id="A0A482WU95">
    <property type="interactions" value="1548"/>
</dbReference>
<dbReference type="PANTHER" id="PTHR13493:SF3">
    <property type="entry name" value="RRNA N6-ADENOSINE-METHYLTRANSFERASE ZCCHC4"/>
    <property type="match status" value="1"/>
</dbReference>
<name>A0A482WU95_LAOST</name>